<keyword evidence="5 9" id="KW-0067">ATP-binding</keyword>
<comment type="function">
    <text evidence="8 9">This protein is involved in the repair of mismatches in DNA. It is possible that it carries out the mismatch recognition step. This protein has a weak ATPase activity.</text>
</comment>
<dbReference type="SMART" id="SM00533">
    <property type="entry name" value="MUTSd"/>
    <property type="match status" value="1"/>
</dbReference>
<dbReference type="CDD" id="cd03284">
    <property type="entry name" value="ABC_MutS1"/>
    <property type="match status" value="1"/>
</dbReference>
<dbReference type="Pfam" id="PF00488">
    <property type="entry name" value="MutS_V"/>
    <property type="match status" value="1"/>
</dbReference>
<dbReference type="PANTHER" id="PTHR11361:SF34">
    <property type="entry name" value="DNA MISMATCH REPAIR PROTEIN MSH1, MITOCHONDRIAL"/>
    <property type="match status" value="1"/>
</dbReference>
<dbReference type="InterPro" id="IPR000432">
    <property type="entry name" value="DNA_mismatch_repair_MutS_C"/>
</dbReference>
<dbReference type="PIRSF" id="PIRSF037677">
    <property type="entry name" value="DNA_mis_repair_Msh6"/>
    <property type="match status" value="1"/>
</dbReference>
<dbReference type="PROSITE" id="PS00486">
    <property type="entry name" value="DNA_MISMATCH_REPAIR_2"/>
    <property type="match status" value="1"/>
</dbReference>
<dbReference type="SUPFAM" id="SSF52540">
    <property type="entry name" value="P-loop containing nucleoside triphosphate hydrolases"/>
    <property type="match status" value="1"/>
</dbReference>
<evidence type="ECO:0000256" key="4">
    <source>
        <dbReference type="ARBA" id="ARBA00022763"/>
    </source>
</evidence>
<organism evidence="12 13">
    <name type="scientific">Emticicia agri</name>
    <dbReference type="NCBI Taxonomy" id="2492393"/>
    <lineage>
        <taxon>Bacteria</taxon>
        <taxon>Pseudomonadati</taxon>
        <taxon>Bacteroidota</taxon>
        <taxon>Cytophagia</taxon>
        <taxon>Cytophagales</taxon>
        <taxon>Leadbetterellaceae</taxon>
        <taxon>Emticicia</taxon>
    </lineage>
</organism>
<evidence type="ECO:0000256" key="6">
    <source>
        <dbReference type="ARBA" id="ARBA00023125"/>
    </source>
</evidence>
<accession>A0A4Q5LT96</accession>
<evidence type="ECO:0000256" key="1">
    <source>
        <dbReference type="ARBA" id="ARBA00006271"/>
    </source>
</evidence>
<dbReference type="InterPro" id="IPR036187">
    <property type="entry name" value="DNA_mismatch_repair_MutS_sf"/>
</dbReference>
<name>A0A4Q5LT96_9BACT</name>
<protein>
    <recommendedName>
        <fullName evidence="2 9">DNA mismatch repair protein MutS</fullName>
    </recommendedName>
</protein>
<comment type="caution">
    <text evidence="12">The sequence shown here is derived from an EMBL/GenBank/DDBJ whole genome shotgun (WGS) entry which is preliminary data.</text>
</comment>
<dbReference type="HAMAP" id="MF_00096">
    <property type="entry name" value="MutS"/>
    <property type="match status" value="1"/>
</dbReference>
<dbReference type="GO" id="GO:0140664">
    <property type="term" value="F:ATP-dependent DNA damage sensor activity"/>
    <property type="evidence" value="ECO:0007669"/>
    <property type="project" value="InterPro"/>
</dbReference>
<dbReference type="GO" id="GO:0003684">
    <property type="term" value="F:damaged DNA binding"/>
    <property type="evidence" value="ECO:0007669"/>
    <property type="project" value="UniProtKB-UniRule"/>
</dbReference>
<comment type="similarity">
    <text evidence="1 9 10">Belongs to the DNA mismatch repair MutS family.</text>
</comment>
<feature type="binding site" evidence="9">
    <location>
        <begin position="627"/>
        <end position="634"/>
    </location>
    <ligand>
        <name>ATP</name>
        <dbReference type="ChEBI" id="CHEBI:30616"/>
    </ligand>
</feature>
<dbReference type="InterPro" id="IPR036678">
    <property type="entry name" value="MutS_con_dom_sf"/>
</dbReference>
<dbReference type="NCBIfam" id="TIGR01070">
    <property type="entry name" value="mutS1"/>
    <property type="match status" value="1"/>
</dbReference>
<dbReference type="InterPro" id="IPR007696">
    <property type="entry name" value="DNA_mismatch_repair_MutS_core"/>
</dbReference>
<dbReference type="RefSeq" id="WP_130024044.1">
    <property type="nucleotide sequence ID" value="NZ_SEWF01000072.1"/>
</dbReference>
<keyword evidence="6 9" id="KW-0238">DNA-binding</keyword>
<sequence length="875" mass="99480">MARPSKEELIKQAKETPLNRQYNQIKSKYPGAMLLFRVGDFYETFGEDAIKASKILGIVLTRRNNGGAQEELAGFPHHSLDSYLPKLVRAGQRVAICDQLEDPSTAKGIVRRGVTELVTPGVSFNDNVLNTRQNNYLASIHFARPDYFGVAFLDVSTGEFLTTEGNTAYIDKLLQSFAPSEVLYCKKHRQEFQGIFGDKFNEFCFEDWAYKYDFTYNLLINHFRTTTLKGFGVESLTEGIIAAGVILRYLSDTEHKEVGHISRLTRLDEDKYVWLDRFTIRNLELVFAQHEGGVPLIQVLDQTITPMGARLLRKWLVLPLKEKSLIQERLDTVEFFVKNHEIAEQLALLLKPIGDLERLISKVAVRRINPREMVQLKRALSQILPIRKLVEAGSKEFTILQKYFTQLTDCQYLVDKIERELRDEPPVVINQGNMIKSGIEAELDDLHKIAFSGKDFLIEIQNREAQRTGIPSLKISYNKVFGYYLEVSNAHKSKVPAEWIRKQTLVNAERYITEELKVYEDKILTAETRIFEIEQRLFNDLVATAGEFVPQIQQNARIISVLDALASFASVALKNKYCKPLITENKVINIKEGRHAVIEQQLPLGESYVPNDLFLDDETQQIIIITGPNMAGKSALLRQTALMVLMAQVGSFVPAESAELGLVDKIFTRVGASDNLSRGESTFMVEMTETASILNNLSDRSLIIMDEIGRGTSTYDGVSIAWSIAEYLHNHPKNKPWTLFATHYHELNQLTEDFARIKNFNVAVKEVDNKMVFLRKLKEGGSEHSFGIHVAQMAGMPQSVVLRANEILHHLEQDHIKEDTKEKLQQAPKNNIQLSFFEPQDPKLEELKNKLKALDVNTLSPIEALLKLNELVKLV</sequence>
<evidence type="ECO:0000256" key="8">
    <source>
        <dbReference type="ARBA" id="ARBA00024647"/>
    </source>
</evidence>
<feature type="domain" description="DNA mismatch repair proteins mutS family" evidence="11">
    <location>
        <begin position="701"/>
        <end position="717"/>
    </location>
</feature>
<dbReference type="FunFam" id="3.40.50.300:FF:000870">
    <property type="entry name" value="MutS protein homolog 4"/>
    <property type="match status" value="1"/>
</dbReference>
<dbReference type="InterPro" id="IPR017261">
    <property type="entry name" value="DNA_mismatch_repair_MutS/MSH"/>
</dbReference>
<dbReference type="Pfam" id="PF05188">
    <property type="entry name" value="MutS_II"/>
    <property type="match status" value="1"/>
</dbReference>
<keyword evidence="3 9" id="KW-0547">Nucleotide-binding</keyword>
<dbReference type="Gene3D" id="3.40.1170.10">
    <property type="entry name" value="DNA repair protein MutS, domain I"/>
    <property type="match status" value="1"/>
</dbReference>
<dbReference type="AlphaFoldDB" id="A0A4Q5LT96"/>
<dbReference type="InterPro" id="IPR007695">
    <property type="entry name" value="DNA_mismatch_repair_MutS-lik_N"/>
</dbReference>
<dbReference type="OrthoDB" id="9802448at2"/>
<keyword evidence="7 9" id="KW-0234">DNA repair</keyword>
<evidence type="ECO:0000256" key="9">
    <source>
        <dbReference type="HAMAP-Rule" id="MF_00096"/>
    </source>
</evidence>
<dbReference type="InterPro" id="IPR016151">
    <property type="entry name" value="DNA_mismatch_repair_MutS_N"/>
</dbReference>
<evidence type="ECO:0000256" key="5">
    <source>
        <dbReference type="ARBA" id="ARBA00022840"/>
    </source>
</evidence>
<gene>
    <name evidence="9 12" type="primary">mutS</name>
    <name evidence="12" type="ORF">EWM59_25380</name>
</gene>
<dbReference type="Proteomes" id="UP000293162">
    <property type="component" value="Unassembled WGS sequence"/>
</dbReference>
<dbReference type="GO" id="GO:0005829">
    <property type="term" value="C:cytosol"/>
    <property type="evidence" value="ECO:0007669"/>
    <property type="project" value="TreeGrafter"/>
</dbReference>
<evidence type="ECO:0000256" key="7">
    <source>
        <dbReference type="ARBA" id="ARBA00023204"/>
    </source>
</evidence>
<evidence type="ECO:0000256" key="2">
    <source>
        <dbReference type="ARBA" id="ARBA00021982"/>
    </source>
</evidence>
<evidence type="ECO:0000313" key="12">
    <source>
        <dbReference type="EMBL" id="RYU92772.1"/>
    </source>
</evidence>
<evidence type="ECO:0000313" key="13">
    <source>
        <dbReference type="Proteomes" id="UP000293162"/>
    </source>
</evidence>
<dbReference type="InterPro" id="IPR007860">
    <property type="entry name" value="DNA_mmatch_repair_MutS_con_dom"/>
</dbReference>
<dbReference type="GO" id="GO:0030983">
    <property type="term" value="F:mismatched DNA binding"/>
    <property type="evidence" value="ECO:0007669"/>
    <property type="project" value="InterPro"/>
</dbReference>
<dbReference type="Gene3D" id="3.30.420.110">
    <property type="entry name" value="MutS, connector domain"/>
    <property type="match status" value="1"/>
</dbReference>
<dbReference type="SUPFAM" id="SSF53150">
    <property type="entry name" value="DNA repair protein MutS, domain II"/>
    <property type="match status" value="1"/>
</dbReference>
<proteinExistence type="inferred from homology"/>
<reference evidence="12 13" key="1">
    <citation type="submission" date="2019-02" db="EMBL/GenBank/DDBJ databases">
        <title>Bacterial novel species Emticicia sp. 17J42-9 isolated from soil.</title>
        <authorList>
            <person name="Jung H.-Y."/>
        </authorList>
    </citation>
    <scope>NUCLEOTIDE SEQUENCE [LARGE SCALE GENOMIC DNA]</scope>
    <source>
        <strain evidence="12 13">17J42-9</strain>
    </source>
</reference>
<dbReference type="Pfam" id="PF01624">
    <property type="entry name" value="MutS_I"/>
    <property type="match status" value="1"/>
</dbReference>
<evidence type="ECO:0000256" key="10">
    <source>
        <dbReference type="RuleBase" id="RU003756"/>
    </source>
</evidence>
<dbReference type="InterPro" id="IPR027417">
    <property type="entry name" value="P-loop_NTPase"/>
</dbReference>
<keyword evidence="13" id="KW-1185">Reference proteome</keyword>
<evidence type="ECO:0000256" key="3">
    <source>
        <dbReference type="ARBA" id="ARBA00022741"/>
    </source>
</evidence>
<dbReference type="Pfam" id="PF05192">
    <property type="entry name" value="MutS_III"/>
    <property type="match status" value="1"/>
</dbReference>
<dbReference type="InterPro" id="IPR005748">
    <property type="entry name" value="DNA_mismatch_repair_MutS"/>
</dbReference>
<dbReference type="Gene3D" id="1.10.1420.10">
    <property type="match status" value="2"/>
</dbReference>
<dbReference type="Pfam" id="PF05190">
    <property type="entry name" value="MutS_IV"/>
    <property type="match status" value="1"/>
</dbReference>
<dbReference type="GO" id="GO:0006298">
    <property type="term" value="P:mismatch repair"/>
    <property type="evidence" value="ECO:0007669"/>
    <property type="project" value="UniProtKB-UniRule"/>
</dbReference>
<dbReference type="InterPro" id="IPR007861">
    <property type="entry name" value="DNA_mismatch_repair_MutS_clamp"/>
</dbReference>
<dbReference type="SUPFAM" id="SSF55271">
    <property type="entry name" value="DNA repair protein MutS, domain I"/>
    <property type="match status" value="1"/>
</dbReference>
<evidence type="ECO:0000259" key="11">
    <source>
        <dbReference type="PROSITE" id="PS00486"/>
    </source>
</evidence>
<dbReference type="EMBL" id="SEWF01000072">
    <property type="protein sequence ID" value="RYU92772.1"/>
    <property type="molecule type" value="Genomic_DNA"/>
</dbReference>
<dbReference type="NCBIfam" id="NF003810">
    <property type="entry name" value="PRK05399.1"/>
    <property type="match status" value="1"/>
</dbReference>
<dbReference type="PANTHER" id="PTHR11361">
    <property type="entry name" value="DNA MISMATCH REPAIR PROTEIN MUTS FAMILY MEMBER"/>
    <property type="match status" value="1"/>
</dbReference>
<dbReference type="Gene3D" id="3.40.50.300">
    <property type="entry name" value="P-loop containing nucleotide triphosphate hydrolases"/>
    <property type="match status" value="1"/>
</dbReference>
<keyword evidence="4 9" id="KW-0227">DNA damage</keyword>
<dbReference type="GO" id="GO:0005524">
    <property type="term" value="F:ATP binding"/>
    <property type="evidence" value="ECO:0007669"/>
    <property type="project" value="UniProtKB-UniRule"/>
</dbReference>
<dbReference type="SMART" id="SM00534">
    <property type="entry name" value="MUTSac"/>
    <property type="match status" value="1"/>
</dbReference>
<dbReference type="SUPFAM" id="SSF48334">
    <property type="entry name" value="DNA repair protein MutS, domain III"/>
    <property type="match status" value="1"/>
</dbReference>
<dbReference type="InterPro" id="IPR045076">
    <property type="entry name" value="MutS"/>
</dbReference>